<comment type="caution">
    <text evidence="1">The sequence shown here is derived from an EMBL/GenBank/DDBJ whole genome shotgun (WGS) entry which is preliminary data.</text>
</comment>
<evidence type="ECO:0000313" key="2">
    <source>
        <dbReference type="Proteomes" id="UP000003653"/>
    </source>
</evidence>
<accession>D5P668</accession>
<sequence length="55" mass="5793">MMGRTTQSLIVVCEVGPANHYYRGVRLSDGASIELANAVRSSGGIDVTNPVDGTR</sequence>
<gene>
    <name evidence="1" type="ORF">HMPREF0591_1670</name>
</gene>
<organism evidence="1 2">
    <name type="scientific">Mycobacterium parascrofulaceum ATCC BAA-614</name>
    <dbReference type="NCBI Taxonomy" id="525368"/>
    <lineage>
        <taxon>Bacteria</taxon>
        <taxon>Bacillati</taxon>
        <taxon>Actinomycetota</taxon>
        <taxon>Actinomycetes</taxon>
        <taxon>Mycobacteriales</taxon>
        <taxon>Mycobacteriaceae</taxon>
        <taxon>Mycobacterium</taxon>
        <taxon>Mycobacterium simiae complex</taxon>
    </lineage>
</organism>
<evidence type="ECO:0000313" key="1">
    <source>
        <dbReference type="EMBL" id="EFG78427.1"/>
    </source>
</evidence>
<protein>
    <submittedName>
        <fullName evidence="1">Uncharacterized protein</fullName>
    </submittedName>
</protein>
<dbReference type="HOGENOM" id="CLU_3027461_0_0_11"/>
<dbReference type="AlphaFoldDB" id="D5P668"/>
<reference evidence="1 2" key="1">
    <citation type="submission" date="2010-04" db="EMBL/GenBank/DDBJ databases">
        <authorList>
            <person name="Muzny D."/>
            <person name="Qin X."/>
            <person name="Deng J."/>
            <person name="Jiang H."/>
            <person name="Liu Y."/>
            <person name="Qu J."/>
            <person name="Song X.-Z."/>
            <person name="Zhang L."/>
            <person name="Thornton R."/>
            <person name="Coyle M."/>
            <person name="Francisco L."/>
            <person name="Jackson L."/>
            <person name="Javaid M."/>
            <person name="Korchina V."/>
            <person name="Kovar C."/>
            <person name="Mata R."/>
            <person name="Mathew T."/>
            <person name="Ngo R."/>
            <person name="Nguyen L."/>
            <person name="Nguyen N."/>
            <person name="Okwuonu G."/>
            <person name="Ongeri F."/>
            <person name="Pham C."/>
            <person name="Simmons D."/>
            <person name="Wilczek-Boney K."/>
            <person name="Hale W."/>
            <person name="Jakkamsetti A."/>
            <person name="Pham P."/>
            <person name="Ruth R."/>
            <person name="San Lucas F."/>
            <person name="Warren J."/>
            <person name="Zhang J."/>
            <person name="Zhao Z."/>
            <person name="Zhou C."/>
            <person name="Zhu D."/>
            <person name="Lee S."/>
            <person name="Bess C."/>
            <person name="Blankenburg K."/>
            <person name="Forbes L."/>
            <person name="Fu Q."/>
            <person name="Gubbala S."/>
            <person name="Hirani K."/>
            <person name="Jayaseelan J.C."/>
            <person name="Lara F."/>
            <person name="Munidasa M."/>
            <person name="Palculict T."/>
            <person name="Patil S."/>
            <person name="Pu L.-L."/>
            <person name="Saada N."/>
            <person name="Tang L."/>
            <person name="Weissenberger G."/>
            <person name="Zhu Y."/>
            <person name="Hemphill L."/>
            <person name="Shang Y."/>
            <person name="Youmans B."/>
            <person name="Ayvaz T."/>
            <person name="Ross M."/>
            <person name="Santibanez J."/>
            <person name="Aqrawi P."/>
            <person name="Gross S."/>
            <person name="Joshi V."/>
            <person name="Fowler G."/>
            <person name="Nazareth L."/>
            <person name="Reid J."/>
            <person name="Worley K."/>
            <person name="Petrosino J."/>
            <person name="Highlander S."/>
            <person name="Gibbs R."/>
        </authorList>
    </citation>
    <scope>NUCLEOTIDE SEQUENCE [LARGE SCALE GENOMIC DNA]</scope>
    <source>
        <strain evidence="1 2">ATCC BAA-614</strain>
    </source>
</reference>
<dbReference type="Proteomes" id="UP000003653">
    <property type="component" value="Unassembled WGS sequence"/>
</dbReference>
<proteinExistence type="predicted"/>
<name>D5P668_9MYCO</name>
<keyword evidence="2" id="KW-1185">Reference proteome</keyword>
<dbReference type="EMBL" id="ADNV01000122">
    <property type="protein sequence ID" value="EFG78427.1"/>
    <property type="molecule type" value="Genomic_DNA"/>
</dbReference>